<name>A0A2P2JIA2_RHIMU</name>
<evidence type="ECO:0000313" key="1">
    <source>
        <dbReference type="EMBL" id="MBW93196.1"/>
    </source>
</evidence>
<proteinExistence type="predicted"/>
<sequence>MVELLSPFKKKKTIWLQFDAIFLRRAFQCCVSEPCLPLQSMNLFSLRKSPTYSLYHMSFALPYASSSTPCVISISSKKNLQEGICICSRLMLHLKGSKAPLCYFRFTNFKFCLNMRLKYS</sequence>
<dbReference type="AlphaFoldDB" id="A0A2P2JIA2"/>
<protein>
    <submittedName>
        <fullName evidence="1">R2R3-MYB transcription factor MYB10.1 protein</fullName>
    </submittedName>
</protein>
<accession>A0A2P2JIA2</accession>
<organism evidence="1">
    <name type="scientific">Rhizophora mucronata</name>
    <name type="common">Asiatic mangrove</name>
    <dbReference type="NCBI Taxonomy" id="61149"/>
    <lineage>
        <taxon>Eukaryota</taxon>
        <taxon>Viridiplantae</taxon>
        <taxon>Streptophyta</taxon>
        <taxon>Embryophyta</taxon>
        <taxon>Tracheophyta</taxon>
        <taxon>Spermatophyta</taxon>
        <taxon>Magnoliopsida</taxon>
        <taxon>eudicotyledons</taxon>
        <taxon>Gunneridae</taxon>
        <taxon>Pentapetalae</taxon>
        <taxon>rosids</taxon>
        <taxon>fabids</taxon>
        <taxon>Malpighiales</taxon>
        <taxon>Rhizophoraceae</taxon>
        <taxon>Rhizophora</taxon>
    </lineage>
</organism>
<dbReference type="EMBL" id="GGEC01012713">
    <property type="protein sequence ID" value="MBW93196.1"/>
    <property type="molecule type" value="Transcribed_RNA"/>
</dbReference>
<reference evidence="1" key="1">
    <citation type="submission" date="2018-02" db="EMBL/GenBank/DDBJ databases">
        <title>Rhizophora mucronata_Transcriptome.</title>
        <authorList>
            <person name="Meera S.P."/>
            <person name="Sreeshan A."/>
            <person name="Augustine A."/>
        </authorList>
    </citation>
    <scope>NUCLEOTIDE SEQUENCE</scope>
    <source>
        <tissue evidence="1">Leaf</tissue>
    </source>
</reference>